<organism evidence="12 13">
    <name type="scientific">Tetradesmus obliquus</name>
    <name type="common">Green alga</name>
    <name type="synonym">Acutodesmus obliquus</name>
    <dbReference type="NCBI Taxonomy" id="3088"/>
    <lineage>
        <taxon>Eukaryota</taxon>
        <taxon>Viridiplantae</taxon>
        <taxon>Chlorophyta</taxon>
        <taxon>core chlorophytes</taxon>
        <taxon>Chlorophyceae</taxon>
        <taxon>CS clade</taxon>
        <taxon>Sphaeropleales</taxon>
        <taxon>Scenedesmaceae</taxon>
        <taxon>Tetradesmus</taxon>
    </lineage>
</organism>
<dbReference type="InterPro" id="IPR019540">
    <property type="entry name" value="PtdIno-glycan_biosynth_class_S"/>
</dbReference>
<dbReference type="GO" id="GO:0042765">
    <property type="term" value="C:GPI-anchor transamidase complex"/>
    <property type="evidence" value="ECO:0007669"/>
    <property type="project" value="InterPro"/>
</dbReference>
<keyword evidence="6" id="KW-0256">Endoplasmic reticulum</keyword>
<sequence>MANSSRPPGTKRLWVISSIVAYVVFAGIPIWWATTSLHRPPLPHEAIAAAEADAGNRSALLPVALQLVLVVPAGSELPDELQPDRMLAAVQAAVAAAQPLQGPLQLSITINTAGSCSQVLPRHPGVCSSSSSSSGVCTQQVQQQACPDLSAAPVAGGSRQQQQQLDAWLQQQQQLQSLGTPGQYTLFVLPDTSSSSTVVVGRSRHAWLTYQPSGALQQPQQLLQATAAAAVRVLSCCFGLHSNVAALAAADSLPVSAAGHTQLSFSLLHADPLAPGSSSSSNKDSIEAAAQHPLHYTWDFDVFEQQHLAPIAASLAPVSHISIESQLLYFTPARTPGSWSSKHSAFVVKQSQLPFFVDSDWAVESGRAVMQHNRTSSSSSSSSSSGTAGMLSSSANTAAAAVLESHVLHFLVYVPAADKSPLLLLGPKGKVRNSNSFWIPSWGGVLVLNLANEIAAASTDTGEFDHDEGDSEGGQSRLPWQPLPLQQQHYQHITAVVIAQLQALFGVAPGTSSSSSSTEVVQLQQLPAGAAGFSKWQMDALLRQRAGADVQEAARVLGSLSRLVQQLPNLEMPDLIGQQVEQALSDIHSAWQHIAAGDYHAAGAAAAAARAAAEAAFLHPSVLAQLNFPDSHKLGVYMPLFLPVSVPLLQGFVLQLRHYVKRRREYTAALRAGG</sequence>
<dbReference type="PANTHER" id="PTHR21072:SF13">
    <property type="entry name" value="GPI TRANSAMIDASE COMPONENT PIG-S"/>
    <property type="match status" value="1"/>
</dbReference>
<dbReference type="GO" id="GO:0016255">
    <property type="term" value="P:attachment of GPI anchor to protein"/>
    <property type="evidence" value="ECO:0007669"/>
    <property type="project" value="InterPro"/>
</dbReference>
<feature type="transmembrane region" description="Helical" evidence="11">
    <location>
        <begin position="634"/>
        <end position="654"/>
    </location>
</feature>
<proteinExistence type="inferred from homology"/>
<evidence type="ECO:0000256" key="7">
    <source>
        <dbReference type="ARBA" id="ARBA00022989"/>
    </source>
</evidence>
<evidence type="ECO:0000256" key="2">
    <source>
        <dbReference type="ARBA" id="ARBA00004687"/>
    </source>
</evidence>
<keyword evidence="8 11" id="KW-0472">Membrane</keyword>
<dbReference type="AlphaFoldDB" id="A0A383VS51"/>
<keyword evidence="13" id="KW-1185">Reference proteome</keyword>
<dbReference type="EMBL" id="FNXT01000778">
    <property type="protein sequence ID" value="SZX67216.1"/>
    <property type="molecule type" value="Genomic_DNA"/>
</dbReference>
<evidence type="ECO:0000256" key="1">
    <source>
        <dbReference type="ARBA" id="ARBA00004477"/>
    </source>
</evidence>
<evidence type="ECO:0000256" key="9">
    <source>
        <dbReference type="ARBA" id="ARBA00023180"/>
    </source>
</evidence>
<evidence type="ECO:0000256" key="10">
    <source>
        <dbReference type="SAM" id="MobiDB-lite"/>
    </source>
</evidence>
<evidence type="ECO:0000256" key="5">
    <source>
        <dbReference type="ARBA" id="ARBA00022692"/>
    </source>
</evidence>
<feature type="region of interest" description="Disordered" evidence="10">
    <location>
        <begin position="459"/>
        <end position="480"/>
    </location>
</feature>
<evidence type="ECO:0000256" key="8">
    <source>
        <dbReference type="ARBA" id="ARBA00023136"/>
    </source>
</evidence>
<evidence type="ECO:0000256" key="3">
    <source>
        <dbReference type="ARBA" id="ARBA00005316"/>
    </source>
</evidence>
<evidence type="ECO:0008006" key="14">
    <source>
        <dbReference type="Google" id="ProtNLM"/>
    </source>
</evidence>
<feature type="transmembrane region" description="Helical" evidence="11">
    <location>
        <begin position="12"/>
        <end position="32"/>
    </location>
</feature>
<keyword evidence="4" id="KW-0337">GPI-anchor biosynthesis</keyword>
<gene>
    <name evidence="12" type="ORF">BQ4739_LOCUS7635</name>
</gene>
<name>A0A383VS51_TETOB</name>
<accession>A0A383VS51</accession>
<keyword evidence="5 11" id="KW-0812">Transmembrane</keyword>
<keyword evidence="7 11" id="KW-1133">Transmembrane helix</keyword>
<comment type="pathway">
    <text evidence="2">Glycolipid biosynthesis; glycosylphosphatidylinositol-anchor biosynthesis.</text>
</comment>
<comment type="similarity">
    <text evidence="3">Belongs to the PIGS family.</text>
</comment>
<evidence type="ECO:0000256" key="11">
    <source>
        <dbReference type="SAM" id="Phobius"/>
    </source>
</evidence>
<protein>
    <recommendedName>
        <fullName evidence="14">GPI transamidase component PIG-S</fullName>
    </recommendedName>
</protein>
<evidence type="ECO:0000256" key="6">
    <source>
        <dbReference type="ARBA" id="ARBA00022824"/>
    </source>
</evidence>
<dbReference type="PANTHER" id="PTHR21072">
    <property type="entry name" value="GPI TRANSAMIDASE COMPONENT PIG-S"/>
    <property type="match status" value="1"/>
</dbReference>
<dbReference type="Pfam" id="PF10510">
    <property type="entry name" value="PIG-S"/>
    <property type="match status" value="1"/>
</dbReference>
<comment type="subcellular location">
    <subcellularLocation>
        <location evidence="1">Endoplasmic reticulum membrane</location>
        <topology evidence="1">Multi-pass membrane protein</topology>
    </subcellularLocation>
</comment>
<evidence type="ECO:0000313" key="13">
    <source>
        <dbReference type="Proteomes" id="UP000256970"/>
    </source>
</evidence>
<dbReference type="Proteomes" id="UP000256970">
    <property type="component" value="Unassembled WGS sequence"/>
</dbReference>
<evidence type="ECO:0000256" key="4">
    <source>
        <dbReference type="ARBA" id="ARBA00022502"/>
    </source>
</evidence>
<dbReference type="UniPathway" id="UPA00196"/>
<reference evidence="12 13" key="1">
    <citation type="submission" date="2016-10" db="EMBL/GenBank/DDBJ databases">
        <authorList>
            <person name="Cai Z."/>
        </authorList>
    </citation>
    <scope>NUCLEOTIDE SEQUENCE [LARGE SCALE GENOMIC DNA]</scope>
</reference>
<dbReference type="GO" id="GO:0006506">
    <property type="term" value="P:GPI anchor biosynthetic process"/>
    <property type="evidence" value="ECO:0007669"/>
    <property type="project" value="UniProtKB-UniPathway"/>
</dbReference>
<keyword evidence="9" id="KW-0325">Glycoprotein</keyword>
<dbReference type="STRING" id="3088.A0A383VS51"/>
<evidence type="ECO:0000313" key="12">
    <source>
        <dbReference type="EMBL" id="SZX67216.1"/>
    </source>
</evidence>